<keyword evidence="3" id="KW-1185">Reference proteome</keyword>
<keyword evidence="1" id="KW-0812">Transmembrane</keyword>
<dbReference type="AlphaFoldDB" id="A0AA37S7W0"/>
<protein>
    <recommendedName>
        <fullName evidence="4">5-oxo-L-prolinase</fullName>
    </recommendedName>
</protein>
<evidence type="ECO:0000313" key="3">
    <source>
        <dbReference type="Proteomes" id="UP001161389"/>
    </source>
</evidence>
<sequence>MERFVSKSFSSTHFLHNSLIANLVGVRLALALLVMSLLAMPLLSGNAQARDYQFFDAEIHYQDAKQATDGMDFLLENMEKASIEKALITGFSVTKKWASSSPRRPFSYGADDAPVYWYSATDMLVYDAVKSLPEREQSRFYPFITGFNPTDLNAVDHIERLLKRDPGFWKGIGEVFTRHDLLSAMIEGERPLAHHPALMRVYQLAAKYGLPVMLHSNLTSPVMKEFIYLPELELALETNPKTTFIWAHAGLSDAITLQQTVEGLPELVAELLGKYQNLNILLSWTVVDALYDAEGVPKTDWLEVVKSYPNRFVIGSDVVGGFSPLKETMDHFRPFLDALPEEVAHRVASTNLLQWLP</sequence>
<keyword evidence="1" id="KW-0472">Membrane</keyword>
<reference evidence="2" key="2">
    <citation type="submission" date="2023-01" db="EMBL/GenBank/DDBJ databases">
        <title>Draft genome sequence of Litoribrevibacter albus strain NBRC 110071.</title>
        <authorList>
            <person name="Sun Q."/>
            <person name="Mori K."/>
        </authorList>
    </citation>
    <scope>NUCLEOTIDE SEQUENCE</scope>
    <source>
        <strain evidence="2">NBRC 110071</strain>
    </source>
</reference>
<dbReference type="Gene3D" id="3.20.20.140">
    <property type="entry name" value="Metal-dependent hydrolases"/>
    <property type="match status" value="1"/>
</dbReference>
<dbReference type="Proteomes" id="UP001161389">
    <property type="component" value="Unassembled WGS sequence"/>
</dbReference>
<accession>A0AA37S7W0</accession>
<evidence type="ECO:0000256" key="1">
    <source>
        <dbReference type="SAM" id="Phobius"/>
    </source>
</evidence>
<keyword evidence="1" id="KW-1133">Transmembrane helix</keyword>
<organism evidence="2 3">
    <name type="scientific">Litoribrevibacter albus</name>
    <dbReference type="NCBI Taxonomy" id="1473156"/>
    <lineage>
        <taxon>Bacteria</taxon>
        <taxon>Pseudomonadati</taxon>
        <taxon>Pseudomonadota</taxon>
        <taxon>Gammaproteobacteria</taxon>
        <taxon>Oceanospirillales</taxon>
        <taxon>Oceanospirillaceae</taxon>
        <taxon>Litoribrevibacter</taxon>
    </lineage>
</organism>
<gene>
    <name evidence="2" type="ORF">GCM10007876_00310</name>
</gene>
<dbReference type="RefSeq" id="WP_284377338.1">
    <property type="nucleotide sequence ID" value="NZ_BSNM01000001.1"/>
</dbReference>
<evidence type="ECO:0008006" key="4">
    <source>
        <dbReference type="Google" id="ProtNLM"/>
    </source>
</evidence>
<dbReference type="EMBL" id="BSNM01000001">
    <property type="protein sequence ID" value="GLQ29553.1"/>
    <property type="molecule type" value="Genomic_DNA"/>
</dbReference>
<dbReference type="InterPro" id="IPR032466">
    <property type="entry name" value="Metal_Hydrolase"/>
</dbReference>
<evidence type="ECO:0000313" key="2">
    <source>
        <dbReference type="EMBL" id="GLQ29553.1"/>
    </source>
</evidence>
<proteinExistence type="predicted"/>
<dbReference type="SUPFAM" id="SSF51556">
    <property type="entry name" value="Metallo-dependent hydrolases"/>
    <property type="match status" value="1"/>
</dbReference>
<feature type="transmembrane region" description="Helical" evidence="1">
    <location>
        <begin position="20"/>
        <end position="43"/>
    </location>
</feature>
<name>A0AA37S7W0_9GAMM</name>
<comment type="caution">
    <text evidence="2">The sequence shown here is derived from an EMBL/GenBank/DDBJ whole genome shotgun (WGS) entry which is preliminary data.</text>
</comment>
<reference evidence="2" key="1">
    <citation type="journal article" date="2014" name="Int. J. Syst. Evol. Microbiol.">
        <title>Complete genome sequence of Corynebacterium casei LMG S-19264T (=DSM 44701T), isolated from a smear-ripened cheese.</title>
        <authorList>
            <consortium name="US DOE Joint Genome Institute (JGI-PGF)"/>
            <person name="Walter F."/>
            <person name="Albersmeier A."/>
            <person name="Kalinowski J."/>
            <person name="Ruckert C."/>
        </authorList>
    </citation>
    <scope>NUCLEOTIDE SEQUENCE</scope>
    <source>
        <strain evidence="2">NBRC 110071</strain>
    </source>
</reference>